<gene>
    <name evidence="9" type="ordered locus">Sterm_3864</name>
</gene>
<evidence type="ECO:0000256" key="2">
    <source>
        <dbReference type="ARBA" id="ARBA00022448"/>
    </source>
</evidence>
<evidence type="ECO:0000256" key="1">
    <source>
        <dbReference type="ARBA" id="ARBA00004496"/>
    </source>
</evidence>
<keyword evidence="5" id="KW-0808">Transferase</keyword>
<dbReference type="SUPFAM" id="SSF53062">
    <property type="entry name" value="PTS system fructose IIA component-like"/>
    <property type="match status" value="1"/>
</dbReference>
<evidence type="ECO:0000256" key="5">
    <source>
        <dbReference type="ARBA" id="ARBA00022679"/>
    </source>
</evidence>
<dbReference type="GO" id="GO:0016301">
    <property type="term" value="F:kinase activity"/>
    <property type="evidence" value="ECO:0007669"/>
    <property type="project" value="UniProtKB-KW"/>
</dbReference>
<dbReference type="RefSeq" id="WP_012863278.1">
    <property type="nucleotide sequence ID" value="NC_013517.1"/>
</dbReference>
<dbReference type="EMBL" id="CP001739">
    <property type="protein sequence ID" value="ACZ10698.1"/>
    <property type="molecule type" value="Genomic_DNA"/>
</dbReference>
<dbReference type="Gene3D" id="3.40.50.510">
    <property type="entry name" value="Phosphotransferase system, mannose-type IIA component"/>
    <property type="match status" value="1"/>
</dbReference>
<dbReference type="PANTHER" id="PTHR33799:SF1">
    <property type="entry name" value="PTS SYSTEM MANNOSE-SPECIFIC EIIAB COMPONENT-RELATED"/>
    <property type="match status" value="1"/>
</dbReference>
<dbReference type="CDD" id="cd00006">
    <property type="entry name" value="PTS_IIA_man"/>
    <property type="match status" value="1"/>
</dbReference>
<proteinExistence type="predicted"/>
<dbReference type="InterPro" id="IPR036662">
    <property type="entry name" value="PTS_EIIA_man-typ_sf"/>
</dbReference>
<keyword evidence="2" id="KW-0813">Transport</keyword>
<feature type="domain" description="PTS EIIA type-4" evidence="8">
    <location>
        <begin position="4"/>
        <end position="124"/>
    </location>
</feature>
<dbReference type="AlphaFoldDB" id="D1AG72"/>
<dbReference type="PANTHER" id="PTHR33799">
    <property type="entry name" value="PTS PERMEASE-RELATED-RELATED"/>
    <property type="match status" value="1"/>
</dbReference>
<dbReference type="InterPro" id="IPR033887">
    <property type="entry name" value="PTS_IIA_man"/>
</dbReference>
<keyword evidence="3" id="KW-0963">Cytoplasm</keyword>
<evidence type="ECO:0000259" key="8">
    <source>
        <dbReference type="PROSITE" id="PS51096"/>
    </source>
</evidence>
<dbReference type="eggNOG" id="COG2893">
    <property type="taxonomic scope" value="Bacteria"/>
</dbReference>
<keyword evidence="6" id="KW-0598">Phosphotransferase system</keyword>
<protein>
    <submittedName>
        <fullName evidence="9">PTS system fructose subfamily IIA component</fullName>
    </submittedName>
</protein>
<dbReference type="GO" id="GO:0016020">
    <property type="term" value="C:membrane"/>
    <property type="evidence" value="ECO:0007669"/>
    <property type="project" value="InterPro"/>
</dbReference>
<reference evidence="9 10" key="2">
    <citation type="journal article" date="2010" name="Stand. Genomic Sci.">
        <title>Complete genome sequence of Sebaldella termitidis type strain (NCTC 11300).</title>
        <authorList>
            <person name="Harmon-Smith M."/>
            <person name="Celia L."/>
            <person name="Chertkov O."/>
            <person name="Lapidus A."/>
            <person name="Copeland A."/>
            <person name="Glavina Del Rio T."/>
            <person name="Nolan M."/>
            <person name="Lucas S."/>
            <person name="Tice H."/>
            <person name="Cheng J.F."/>
            <person name="Han C."/>
            <person name="Detter J.C."/>
            <person name="Bruce D."/>
            <person name="Goodwin L."/>
            <person name="Pitluck S."/>
            <person name="Pati A."/>
            <person name="Liolios K."/>
            <person name="Ivanova N."/>
            <person name="Mavromatis K."/>
            <person name="Mikhailova N."/>
            <person name="Chen A."/>
            <person name="Palaniappan K."/>
            <person name="Land M."/>
            <person name="Hauser L."/>
            <person name="Chang Y.J."/>
            <person name="Jeffries C.D."/>
            <person name="Brettin T."/>
            <person name="Goker M."/>
            <person name="Beck B."/>
            <person name="Bristow J."/>
            <person name="Eisen J.A."/>
            <person name="Markowitz V."/>
            <person name="Hugenholtz P."/>
            <person name="Kyrpides N.C."/>
            <person name="Klenk H.P."/>
            <person name="Chen F."/>
        </authorList>
    </citation>
    <scope>NUCLEOTIDE SEQUENCE [LARGE SCALE GENOMIC DNA]</scope>
    <source>
        <strain evidence="10">ATCC 33386 / NCTC 11300</strain>
    </source>
</reference>
<comment type="subcellular location">
    <subcellularLocation>
        <location evidence="1">Cytoplasm</location>
    </subcellularLocation>
</comment>
<keyword evidence="7" id="KW-0418">Kinase</keyword>
<dbReference type="GO" id="GO:0005737">
    <property type="term" value="C:cytoplasm"/>
    <property type="evidence" value="ECO:0007669"/>
    <property type="project" value="UniProtKB-SubCell"/>
</dbReference>
<evidence type="ECO:0000256" key="6">
    <source>
        <dbReference type="ARBA" id="ARBA00022683"/>
    </source>
</evidence>
<dbReference type="KEGG" id="str:Sterm_3864"/>
<evidence type="ECO:0000256" key="3">
    <source>
        <dbReference type="ARBA" id="ARBA00022490"/>
    </source>
</evidence>
<evidence type="ECO:0000313" key="9">
    <source>
        <dbReference type="EMBL" id="ACZ10698.1"/>
    </source>
</evidence>
<evidence type="ECO:0000256" key="4">
    <source>
        <dbReference type="ARBA" id="ARBA00022597"/>
    </source>
</evidence>
<accession>D1AG72</accession>
<keyword evidence="4" id="KW-0762">Sugar transport</keyword>
<evidence type="ECO:0000313" key="10">
    <source>
        <dbReference type="Proteomes" id="UP000000845"/>
    </source>
</evidence>
<keyword evidence="10" id="KW-1185">Reference proteome</keyword>
<dbReference type="Proteomes" id="UP000000845">
    <property type="component" value="Chromosome"/>
</dbReference>
<dbReference type="HOGENOM" id="CLU_123235_4_1_0"/>
<dbReference type="GO" id="GO:0009401">
    <property type="term" value="P:phosphoenolpyruvate-dependent sugar phosphotransferase system"/>
    <property type="evidence" value="ECO:0007669"/>
    <property type="project" value="UniProtKB-KW"/>
</dbReference>
<dbReference type="Pfam" id="PF03610">
    <property type="entry name" value="EIIA-man"/>
    <property type="match status" value="1"/>
</dbReference>
<dbReference type="InterPro" id="IPR004701">
    <property type="entry name" value="PTS_EIIA_man-typ"/>
</dbReference>
<dbReference type="PROSITE" id="PS51096">
    <property type="entry name" value="PTS_EIIA_TYPE_4"/>
    <property type="match status" value="1"/>
</dbReference>
<reference evidence="10" key="1">
    <citation type="submission" date="2009-09" db="EMBL/GenBank/DDBJ databases">
        <title>The complete chromosome of Sebaldella termitidis ATCC 33386.</title>
        <authorList>
            <consortium name="US DOE Joint Genome Institute (JGI-PGF)"/>
            <person name="Lucas S."/>
            <person name="Copeland A."/>
            <person name="Lapidus A."/>
            <person name="Glavina del Rio T."/>
            <person name="Dalin E."/>
            <person name="Tice H."/>
            <person name="Bruce D."/>
            <person name="Goodwin L."/>
            <person name="Pitluck S."/>
            <person name="Kyrpides N."/>
            <person name="Mavromatis K."/>
            <person name="Ivanova N."/>
            <person name="Mikhailova N."/>
            <person name="Sims D."/>
            <person name="Meincke L."/>
            <person name="Brettin T."/>
            <person name="Detter J.C."/>
            <person name="Han C."/>
            <person name="Larimer F."/>
            <person name="Land M."/>
            <person name="Hauser L."/>
            <person name="Markowitz V."/>
            <person name="Cheng J.F."/>
            <person name="Hugenholtz P."/>
            <person name="Woyke T."/>
            <person name="Wu D."/>
            <person name="Eisen J.A."/>
        </authorList>
    </citation>
    <scope>NUCLEOTIDE SEQUENCE [LARGE SCALE GENOMIC DNA]</scope>
    <source>
        <strain evidence="10">ATCC 33386 / NCTC 11300</strain>
    </source>
</reference>
<evidence type="ECO:0000256" key="7">
    <source>
        <dbReference type="ARBA" id="ARBA00022777"/>
    </source>
</evidence>
<organism evidence="9 10">
    <name type="scientific">Sebaldella termitidis (strain ATCC 33386 / NCTC 11300)</name>
    <dbReference type="NCBI Taxonomy" id="526218"/>
    <lineage>
        <taxon>Bacteria</taxon>
        <taxon>Fusobacteriati</taxon>
        <taxon>Fusobacteriota</taxon>
        <taxon>Fusobacteriia</taxon>
        <taxon>Fusobacteriales</taxon>
        <taxon>Leptotrichiaceae</taxon>
        <taxon>Sebaldella</taxon>
    </lineage>
</organism>
<dbReference type="STRING" id="526218.Sterm_3864"/>
<sequence>MGKELEILLLTHGDWGKYIIDAGKMIVGNVDRVSQISLNPADTFEEFYEKVENKVSEMKEGSLIITDIFGGTTTNVAAKLSLSYKINIISGLNAPLLFEALLNIDSINEDSVLDSIVEEGRDSCKNILKELRKMTK</sequence>
<name>D1AG72_SEBTE</name>
<dbReference type="InterPro" id="IPR051471">
    <property type="entry name" value="Bacterial_PTS_sugar_comp"/>
</dbReference>